<dbReference type="PANTHER" id="PTHR36986:SF1">
    <property type="entry name" value="UPF0643 PROTEIN PB2B2.08"/>
    <property type="match status" value="1"/>
</dbReference>
<sequence length="241" mass="27442">MASILPPPAQIDYTRAEEFKIAISTLTEVDSSDSEAEFEDAPSYDLSASHLITSPYPDFANQTRLTDLSLSCRLLSFALTNMAPVRPDYSTAYYMESFNWDVCFAELRKLCAQTGYRWQRQEFYVVIFRSKLKPDADRTRLGELDQHSHAEACQSGALLKYWFGECNEERRNLATCLWRGRDDAVAGGKGAWHAKAMRSAVEMYETISFHRHSLVIEDGVESWNLEEYSGPGVRRQSRAGH</sequence>
<protein>
    <submittedName>
        <fullName evidence="1">Uncharacterized protein</fullName>
    </submittedName>
</protein>
<organism evidence="1 2">
    <name type="scientific">Elsinoe batatas</name>
    <dbReference type="NCBI Taxonomy" id="2601811"/>
    <lineage>
        <taxon>Eukaryota</taxon>
        <taxon>Fungi</taxon>
        <taxon>Dikarya</taxon>
        <taxon>Ascomycota</taxon>
        <taxon>Pezizomycotina</taxon>
        <taxon>Dothideomycetes</taxon>
        <taxon>Dothideomycetidae</taxon>
        <taxon>Myriangiales</taxon>
        <taxon>Elsinoaceae</taxon>
        <taxon>Elsinoe</taxon>
    </lineage>
</organism>
<proteinExistence type="predicted"/>
<keyword evidence="2" id="KW-1185">Reference proteome</keyword>
<reference evidence="1" key="1">
    <citation type="submission" date="2021-07" db="EMBL/GenBank/DDBJ databases">
        <title>Elsinoe batatas strain:CRI-CJ2 Genome sequencing and assembly.</title>
        <authorList>
            <person name="Huang L."/>
        </authorList>
    </citation>
    <scope>NUCLEOTIDE SEQUENCE</scope>
    <source>
        <strain evidence="1">CRI-CJ2</strain>
    </source>
</reference>
<dbReference type="Proteomes" id="UP000809789">
    <property type="component" value="Unassembled WGS sequence"/>
</dbReference>
<gene>
    <name evidence="1" type="ORF">KVT40_003879</name>
</gene>
<evidence type="ECO:0000313" key="2">
    <source>
        <dbReference type="Proteomes" id="UP000809789"/>
    </source>
</evidence>
<name>A0A8K0PFL7_9PEZI</name>
<accession>A0A8K0PFL7</accession>
<dbReference type="EMBL" id="JAESVG020000004">
    <property type="protein sequence ID" value="KAG8628006.1"/>
    <property type="molecule type" value="Genomic_DNA"/>
</dbReference>
<comment type="caution">
    <text evidence="1">The sequence shown here is derived from an EMBL/GenBank/DDBJ whole genome shotgun (WGS) entry which is preliminary data.</text>
</comment>
<dbReference type="OrthoDB" id="2140489at2759"/>
<dbReference type="PANTHER" id="PTHR36986">
    <property type="entry name" value="UPF0643 PROTEIN PB2B2.08"/>
    <property type="match status" value="1"/>
</dbReference>
<evidence type="ECO:0000313" key="1">
    <source>
        <dbReference type="EMBL" id="KAG8628006.1"/>
    </source>
</evidence>
<dbReference type="AlphaFoldDB" id="A0A8K0PFL7"/>